<dbReference type="PANTHER" id="PTHR43788:SF8">
    <property type="entry name" value="DNA-BINDING PROTEIN SMUBP-2"/>
    <property type="match status" value="1"/>
</dbReference>
<dbReference type="InterPro" id="IPR047187">
    <property type="entry name" value="SF1_C_Upf1"/>
</dbReference>
<evidence type="ECO:0000256" key="4">
    <source>
        <dbReference type="ARBA" id="ARBA00022806"/>
    </source>
</evidence>
<reference evidence="9" key="1">
    <citation type="submission" date="2022-09" db="EMBL/GenBank/DDBJ databases">
        <title>Aureispira anguillicida sp. nov., isolated from Leptocephalus of Japanese eel Anguilla japonica.</title>
        <authorList>
            <person name="Yuasa K."/>
            <person name="Mekata T."/>
            <person name="Ikunari K."/>
        </authorList>
    </citation>
    <scope>NUCLEOTIDE SEQUENCE</scope>
    <source>
        <strain evidence="9">EL160426</strain>
    </source>
</reference>
<dbReference type="Proteomes" id="UP001060919">
    <property type="component" value="Chromosome"/>
</dbReference>
<dbReference type="PANTHER" id="PTHR43788">
    <property type="entry name" value="DNA2/NAM7 HELICASE FAMILY MEMBER"/>
    <property type="match status" value="1"/>
</dbReference>
<dbReference type="InterPro" id="IPR041677">
    <property type="entry name" value="DNA2/NAM7_AAA_11"/>
</dbReference>
<dbReference type="EMBL" id="AP026867">
    <property type="protein sequence ID" value="BDS14842.1"/>
    <property type="molecule type" value="Genomic_DNA"/>
</dbReference>
<evidence type="ECO:0000256" key="2">
    <source>
        <dbReference type="ARBA" id="ARBA00022741"/>
    </source>
</evidence>
<dbReference type="RefSeq" id="WP_264790046.1">
    <property type="nucleotide sequence ID" value="NZ_AP026867.1"/>
</dbReference>
<keyword evidence="2" id="KW-0547">Nucleotide-binding</keyword>
<dbReference type="AlphaFoldDB" id="A0A915YKX4"/>
<feature type="domain" description="DNA2/NAM7 helicase helicase" evidence="7">
    <location>
        <begin position="181"/>
        <end position="402"/>
    </location>
</feature>
<dbReference type="InterPro" id="IPR041679">
    <property type="entry name" value="DNA2/NAM7-like_C"/>
</dbReference>
<dbReference type="InterPro" id="IPR050534">
    <property type="entry name" value="Coronavir_polyprotein_1ab"/>
</dbReference>
<dbReference type="GO" id="GO:0005524">
    <property type="term" value="F:ATP binding"/>
    <property type="evidence" value="ECO:0007669"/>
    <property type="project" value="UniProtKB-KW"/>
</dbReference>
<protein>
    <submittedName>
        <fullName evidence="9">AAA domain-containing protein</fullName>
    </submittedName>
</protein>
<dbReference type="KEGG" id="aup:AsAng_0056240"/>
<gene>
    <name evidence="9" type="ORF">AsAng_0056240</name>
</gene>
<dbReference type="GO" id="GO:0016787">
    <property type="term" value="F:hydrolase activity"/>
    <property type="evidence" value="ECO:0007669"/>
    <property type="project" value="UniProtKB-KW"/>
</dbReference>
<sequence length="634" mass="71960">MTTQEELDHLLDLLKQEKEEESRQFDELLKELSIQQRIQKGACWYPVQIESSGWSLGEHPFIVVERTKHIDKPHKFRSGQVVSIFSEKVLGDNTEEKGVIYFIKRNRMKIILYGTQLPRWILGGKIGIQLNFDERSYQEMERAVKMVKAAKNDRLAELREVLLGKTPPLFDREHHYFEIPHLNKSQNDAVQNILAAEDVAIIHGPPGTGKTTTIVAAIQQLVKRESPILVCAPSNSATDLLTEKLAQTGLNVVRIGNVSRVDESLLQHTMEGILQALPEIQEVKKMKIEAAKVRRNAEKFKRKFGAKERQDRRDNYREAKDLMYQAKMLEDYIIDKTLREADVICSTLVGAVSRHIEKMTFNTIIIDEAAQALEPATWIPICKAQKVVLAGDPFQLPPTVKSITAAKNGFSTTLLEKGVQRLENVNLLDTQYRMHNTIMGFSNQQFYDLQLKADTAVATWQLLLSDGSPSAPMEFIDTAGCGFEEKVNPESQSYYNPEEYFVLRQHLDNLLVIVGDQPISIGIISPYREQVVAIQDAIVKDFDHFPDANIEVNTIDAFQGQERDVIYISMVRSNDAGEIGFLKDTRRMNVAMTRAKKKLIIIGDSATLASFPFYSHFLDYVDAKGAYGSAWDWQ</sequence>
<evidence type="ECO:0000313" key="9">
    <source>
        <dbReference type="EMBL" id="BDS14842.1"/>
    </source>
</evidence>
<dbReference type="GO" id="GO:0043139">
    <property type="term" value="F:5'-3' DNA helicase activity"/>
    <property type="evidence" value="ECO:0007669"/>
    <property type="project" value="TreeGrafter"/>
</dbReference>
<dbReference type="Pfam" id="PF13087">
    <property type="entry name" value="AAA_12"/>
    <property type="match status" value="1"/>
</dbReference>
<dbReference type="Gene3D" id="2.40.30.270">
    <property type="match status" value="1"/>
</dbReference>
<evidence type="ECO:0000256" key="5">
    <source>
        <dbReference type="ARBA" id="ARBA00022840"/>
    </source>
</evidence>
<evidence type="ECO:0000313" key="10">
    <source>
        <dbReference type="Proteomes" id="UP001060919"/>
    </source>
</evidence>
<evidence type="ECO:0000256" key="3">
    <source>
        <dbReference type="ARBA" id="ARBA00022801"/>
    </source>
</evidence>
<organism evidence="9 10">
    <name type="scientific">Aureispira anguillae</name>
    <dbReference type="NCBI Taxonomy" id="2864201"/>
    <lineage>
        <taxon>Bacteria</taxon>
        <taxon>Pseudomonadati</taxon>
        <taxon>Bacteroidota</taxon>
        <taxon>Saprospiria</taxon>
        <taxon>Saprospirales</taxon>
        <taxon>Saprospiraceae</taxon>
        <taxon>Aureispira</taxon>
    </lineage>
</organism>
<dbReference type="FunFam" id="3.40.50.300:FF:000326">
    <property type="entry name" value="P-loop containing nucleoside triphosphate hydrolase"/>
    <property type="match status" value="1"/>
</dbReference>
<dbReference type="Pfam" id="PF13086">
    <property type="entry name" value="AAA_11"/>
    <property type="match status" value="1"/>
</dbReference>
<feature type="coiled-coil region" evidence="6">
    <location>
        <begin position="4"/>
        <end position="35"/>
    </location>
</feature>
<evidence type="ECO:0000256" key="6">
    <source>
        <dbReference type="SAM" id="Coils"/>
    </source>
</evidence>
<proteinExistence type="inferred from homology"/>
<keyword evidence="3" id="KW-0378">Hydrolase</keyword>
<accession>A0A915YKX4</accession>
<evidence type="ECO:0000256" key="1">
    <source>
        <dbReference type="ARBA" id="ARBA00007913"/>
    </source>
</evidence>
<keyword evidence="6" id="KW-0175">Coiled coil</keyword>
<dbReference type="Gene3D" id="3.40.50.300">
    <property type="entry name" value="P-loop containing nucleotide triphosphate hydrolases"/>
    <property type="match status" value="2"/>
</dbReference>
<evidence type="ECO:0000259" key="7">
    <source>
        <dbReference type="Pfam" id="PF13086"/>
    </source>
</evidence>
<evidence type="ECO:0000259" key="8">
    <source>
        <dbReference type="Pfam" id="PF13087"/>
    </source>
</evidence>
<feature type="domain" description="DNA2/NAM7 helicase-like C-terminal" evidence="8">
    <location>
        <begin position="411"/>
        <end position="605"/>
    </location>
</feature>
<keyword evidence="5" id="KW-0067">ATP-binding</keyword>
<keyword evidence="4" id="KW-0347">Helicase</keyword>
<keyword evidence="10" id="KW-1185">Reference proteome</keyword>
<dbReference type="GO" id="GO:0005694">
    <property type="term" value="C:chromosome"/>
    <property type="evidence" value="ECO:0007669"/>
    <property type="project" value="UniProtKB-ARBA"/>
</dbReference>
<dbReference type="InterPro" id="IPR027417">
    <property type="entry name" value="P-loop_NTPase"/>
</dbReference>
<comment type="similarity">
    <text evidence="1">Belongs to the DNA2/NAM7 helicase family.</text>
</comment>
<dbReference type="SUPFAM" id="SSF52540">
    <property type="entry name" value="P-loop containing nucleoside triphosphate hydrolases"/>
    <property type="match status" value="1"/>
</dbReference>
<name>A0A915YKX4_9BACT</name>
<dbReference type="CDD" id="cd18808">
    <property type="entry name" value="SF1_C_Upf1"/>
    <property type="match status" value="1"/>
</dbReference>